<evidence type="ECO:0000313" key="1">
    <source>
        <dbReference type="EMBL" id="KPM84517.1"/>
    </source>
</evidence>
<comment type="caution">
    <text evidence="1">The sequence shown here is derived from an EMBL/GenBank/DDBJ whole genome shotgun (WGS) entry which is preliminary data.</text>
</comment>
<dbReference type="Pfam" id="PF14559">
    <property type="entry name" value="TPR_19"/>
    <property type="match status" value="1"/>
</dbReference>
<dbReference type="PATRIC" id="fig|570156.3.peg.2273"/>
<dbReference type="Gene3D" id="1.25.40.10">
    <property type="entry name" value="Tetratricopeptide repeat domain"/>
    <property type="match status" value="1"/>
</dbReference>
<proteinExistence type="predicted"/>
<evidence type="ECO:0000313" key="2">
    <source>
        <dbReference type="Proteomes" id="UP000050378"/>
    </source>
</evidence>
<evidence type="ECO:0008006" key="3">
    <source>
        <dbReference type="Google" id="ProtNLM"/>
    </source>
</evidence>
<dbReference type="STRING" id="570156.AOG27_06400"/>
<reference evidence="1 2" key="1">
    <citation type="submission" date="2015-09" db="EMBL/GenBank/DDBJ databases">
        <title>Draft Genome Sequence of Pseudoalteromonas lipolytica UCD-48B.</title>
        <authorList>
            <person name="Krusor M."/>
            <person name="Coil D.A."/>
            <person name="Lang J.M."/>
            <person name="Eisen J.A."/>
            <person name="Alexiev A."/>
        </authorList>
    </citation>
    <scope>NUCLEOTIDE SEQUENCE [LARGE SCALE GENOMIC DNA]</scope>
    <source>
        <strain evidence="1 2">UCD-48B</strain>
    </source>
</reference>
<dbReference type="RefSeq" id="WP_054552179.1">
    <property type="nucleotide sequence ID" value="NZ_LJTC01000003.1"/>
</dbReference>
<sequence length="330" mass="37930">MKYLLYIAFVFSTYTHADPYIPNDKDVIALSSKPKETEFTKEQLTALFNKSQFVGQTETNQGMLKSYLEKQITLTEDPDIHYFYARLLQREHEFETAINILTEVISRKPDHTNAILLKANLLMVKGRFEQALAQCLSLFGLVGLETISTCSLDVKSQTGELEQSYQALQTIVKESSMTRNTRHVLAEMAYRLGYPEQTITYLSNLDLKTAPVSLVVLWADAQMAKKNHQIVLSTLASLTAENTNLEDAILLRLAQAEKIEKQSDKWQEKMRKRVILRERRQDTYHASDLALYYLTLDKNNVKAKYWAEMNWQQAKLDSDKKLLALTNTSN</sequence>
<name>A0A0P7E962_9GAMM</name>
<dbReference type="InterPro" id="IPR011990">
    <property type="entry name" value="TPR-like_helical_dom_sf"/>
</dbReference>
<protein>
    <recommendedName>
        <fullName evidence="3">Tetratricopeptide repeat-containing protein</fullName>
    </recommendedName>
</protein>
<dbReference type="AlphaFoldDB" id="A0A0P7E962"/>
<organism evidence="1 2">
    <name type="scientific">Pseudoalteromonas lipolytica</name>
    <dbReference type="NCBI Taxonomy" id="570156"/>
    <lineage>
        <taxon>Bacteria</taxon>
        <taxon>Pseudomonadati</taxon>
        <taxon>Pseudomonadota</taxon>
        <taxon>Gammaproteobacteria</taxon>
        <taxon>Alteromonadales</taxon>
        <taxon>Pseudoalteromonadaceae</taxon>
        <taxon>Pseudoalteromonas</taxon>
    </lineage>
</organism>
<dbReference type="Proteomes" id="UP000050378">
    <property type="component" value="Unassembled WGS sequence"/>
</dbReference>
<accession>A0A0P7E962</accession>
<dbReference type="EMBL" id="LJTC01000003">
    <property type="protein sequence ID" value="KPM84517.1"/>
    <property type="molecule type" value="Genomic_DNA"/>
</dbReference>
<dbReference type="SUPFAM" id="SSF48452">
    <property type="entry name" value="TPR-like"/>
    <property type="match status" value="1"/>
</dbReference>
<gene>
    <name evidence="1" type="ORF">AOG27_06400</name>
</gene>
<dbReference type="OrthoDB" id="5761728at2"/>